<comment type="caution">
    <text evidence="1">The sequence shown here is derived from an EMBL/GenBank/DDBJ whole genome shotgun (WGS) entry which is preliminary data.</text>
</comment>
<dbReference type="Proteomes" id="UP000262969">
    <property type="component" value="Unassembled WGS sequence"/>
</dbReference>
<dbReference type="Pfam" id="PF02585">
    <property type="entry name" value="PIG-L"/>
    <property type="match status" value="1"/>
</dbReference>
<sequence length="240" mass="27518">MNKEVRELEDKKVIMAIGGHIGDAELTSGGVLASMALQGHKIITVALTGGERGNPPHMTVADYREQKIREANEFASMLGGEAIVFDYADGELPDNDEVRFALCDLIRKYKPNVLLTHWKYSMHKDHMLTHRIVKDAQFFAGLPGIERELPHHFAGGPYYAENWEDATEFVPYVYVEVTEEGFELWKKAIQTHWFTVNSKDFKFMDYYSHLMAIRGHLARKKYAQAFTVDEESKKIIRTSF</sequence>
<protein>
    <submittedName>
        <fullName evidence="1">PIG-L family deacetylase</fullName>
    </submittedName>
</protein>
<accession>A0A3D2X5Y1</accession>
<evidence type="ECO:0000313" key="2">
    <source>
        <dbReference type="Proteomes" id="UP000262969"/>
    </source>
</evidence>
<organism evidence="1 2">
    <name type="scientific">Lachnoclostridium phytofermentans</name>
    <dbReference type="NCBI Taxonomy" id="66219"/>
    <lineage>
        <taxon>Bacteria</taxon>
        <taxon>Bacillati</taxon>
        <taxon>Bacillota</taxon>
        <taxon>Clostridia</taxon>
        <taxon>Lachnospirales</taxon>
        <taxon>Lachnospiraceae</taxon>
    </lineage>
</organism>
<dbReference type="Gene3D" id="3.40.50.10320">
    <property type="entry name" value="LmbE-like"/>
    <property type="match status" value="1"/>
</dbReference>
<gene>
    <name evidence="1" type="ORF">DHW61_09060</name>
</gene>
<dbReference type="AlphaFoldDB" id="A0A3D2X5Y1"/>
<name>A0A3D2X5Y1_9FIRM</name>
<reference evidence="1 2" key="1">
    <citation type="journal article" date="2018" name="Nat. Biotechnol.">
        <title>A standardized bacterial taxonomy based on genome phylogeny substantially revises the tree of life.</title>
        <authorList>
            <person name="Parks D.H."/>
            <person name="Chuvochina M."/>
            <person name="Waite D.W."/>
            <person name="Rinke C."/>
            <person name="Skarshewski A."/>
            <person name="Chaumeil P.A."/>
            <person name="Hugenholtz P."/>
        </authorList>
    </citation>
    <scope>NUCLEOTIDE SEQUENCE [LARGE SCALE GENOMIC DNA]</scope>
    <source>
        <strain evidence="1">UBA11728</strain>
    </source>
</reference>
<dbReference type="EMBL" id="DPVV01000296">
    <property type="protein sequence ID" value="HCL02549.1"/>
    <property type="molecule type" value="Genomic_DNA"/>
</dbReference>
<evidence type="ECO:0000313" key="1">
    <source>
        <dbReference type="EMBL" id="HCL02549.1"/>
    </source>
</evidence>
<dbReference type="InterPro" id="IPR024078">
    <property type="entry name" value="LmbE-like_dom_sf"/>
</dbReference>
<dbReference type="SUPFAM" id="SSF102588">
    <property type="entry name" value="LmbE-like"/>
    <property type="match status" value="1"/>
</dbReference>
<dbReference type="InterPro" id="IPR003737">
    <property type="entry name" value="GlcNAc_PI_deacetylase-related"/>
</dbReference>
<proteinExistence type="predicted"/>